<dbReference type="OrthoDB" id="9794626at2"/>
<feature type="transmembrane region" description="Helical" evidence="19">
    <location>
        <begin position="136"/>
        <end position="153"/>
    </location>
</feature>
<evidence type="ECO:0000313" key="20">
    <source>
        <dbReference type="EMBL" id="TCS73938.1"/>
    </source>
</evidence>
<dbReference type="GO" id="GO:0005886">
    <property type="term" value="C:plasma membrane"/>
    <property type="evidence" value="ECO:0007669"/>
    <property type="project" value="UniProtKB-SubCell"/>
</dbReference>
<evidence type="ECO:0000256" key="18">
    <source>
        <dbReference type="ARBA" id="ARBA00049504"/>
    </source>
</evidence>
<evidence type="ECO:0000256" key="12">
    <source>
        <dbReference type="ARBA" id="ARBA00022989"/>
    </source>
</evidence>
<evidence type="ECO:0000256" key="7">
    <source>
        <dbReference type="ARBA" id="ARBA00022475"/>
    </source>
</evidence>
<dbReference type="UniPathway" id="UPA00148">
    <property type="reaction ID" value="UER00238"/>
</dbReference>
<evidence type="ECO:0000256" key="1">
    <source>
        <dbReference type="ARBA" id="ARBA00001946"/>
    </source>
</evidence>
<evidence type="ECO:0000256" key="14">
    <source>
        <dbReference type="ARBA" id="ARBA00025228"/>
    </source>
</evidence>
<evidence type="ECO:0000256" key="19">
    <source>
        <dbReference type="HAMAP-Rule" id="MF_00719"/>
    </source>
</evidence>
<evidence type="ECO:0000313" key="21">
    <source>
        <dbReference type="Proteomes" id="UP000295135"/>
    </source>
</evidence>
<keyword evidence="12 19" id="KW-1133">Transmembrane helix</keyword>
<comment type="pathway">
    <text evidence="3 19">Cofactor biosynthesis; adenosylcobalamin biosynthesis; adenosylcobalamin from cob(II)yrinate a,c-diamide: step 7/7.</text>
</comment>
<comment type="similarity">
    <text evidence="4 19">Belongs to the CobS family.</text>
</comment>
<comment type="caution">
    <text evidence="20">The sequence shown here is derived from an EMBL/GenBank/DDBJ whole genome shotgun (WGS) entry which is preliminary data.</text>
</comment>
<dbReference type="AlphaFoldDB" id="A0A4R3JYS9"/>
<feature type="transmembrane region" description="Helical" evidence="19">
    <location>
        <begin position="59"/>
        <end position="77"/>
    </location>
</feature>
<dbReference type="PANTHER" id="PTHR34148:SF1">
    <property type="entry name" value="ADENOSYLCOBINAMIDE-GDP RIBAZOLETRANSFERASE"/>
    <property type="match status" value="1"/>
</dbReference>
<dbReference type="EMBL" id="SLZY01000001">
    <property type="protein sequence ID" value="TCS73938.1"/>
    <property type="molecule type" value="Genomic_DNA"/>
</dbReference>
<keyword evidence="8 19" id="KW-0169">Cobalamin biosynthesis</keyword>
<feature type="transmembrane region" description="Helical" evidence="19">
    <location>
        <begin position="31"/>
        <end position="52"/>
    </location>
</feature>
<dbReference type="Proteomes" id="UP000295135">
    <property type="component" value="Unassembled WGS sequence"/>
</dbReference>
<dbReference type="EC" id="2.7.8.26" evidence="5 19"/>
<proteinExistence type="inferred from homology"/>
<dbReference type="RefSeq" id="WP_126459529.1">
    <property type="nucleotide sequence ID" value="NZ_AP018721.1"/>
</dbReference>
<evidence type="ECO:0000256" key="2">
    <source>
        <dbReference type="ARBA" id="ARBA00004651"/>
    </source>
</evidence>
<organism evidence="20 21">
    <name type="scientific">Sulfuritortus calidifontis</name>
    <dbReference type="NCBI Taxonomy" id="1914471"/>
    <lineage>
        <taxon>Bacteria</taxon>
        <taxon>Pseudomonadati</taxon>
        <taxon>Pseudomonadota</taxon>
        <taxon>Betaproteobacteria</taxon>
        <taxon>Nitrosomonadales</taxon>
        <taxon>Thiobacillaceae</taxon>
        <taxon>Sulfuritortus</taxon>
    </lineage>
</organism>
<name>A0A4R3JYS9_9PROT</name>
<dbReference type="InterPro" id="IPR003805">
    <property type="entry name" value="CobS"/>
</dbReference>
<dbReference type="GO" id="GO:0051073">
    <property type="term" value="F:adenosylcobinamide-GDP ribazoletransferase activity"/>
    <property type="evidence" value="ECO:0007669"/>
    <property type="project" value="UniProtKB-UniRule"/>
</dbReference>
<comment type="function">
    <text evidence="14 19">Joins adenosylcobinamide-GDP and alpha-ribazole to generate adenosylcobalamin (Ado-cobalamin). Also synthesizes adenosylcobalamin 5'-phosphate from adenosylcobinamide-GDP and alpha-ribazole 5'-phosphate.</text>
</comment>
<keyword evidence="21" id="KW-1185">Reference proteome</keyword>
<comment type="catalytic activity">
    <reaction evidence="18 19">
        <text>alpha-ribazole 5'-phosphate + adenosylcob(III)inamide-GDP = adenosylcob(III)alamin 5'-phosphate + GMP + H(+)</text>
        <dbReference type="Rhea" id="RHEA:23560"/>
        <dbReference type="ChEBI" id="CHEBI:15378"/>
        <dbReference type="ChEBI" id="CHEBI:57918"/>
        <dbReference type="ChEBI" id="CHEBI:58115"/>
        <dbReference type="ChEBI" id="CHEBI:60487"/>
        <dbReference type="ChEBI" id="CHEBI:60493"/>
        <dbReference type="EC" id="2.7.8.26"/>
    </reaction>
</comment>
<evidence type="ECO:0000256" key="15">
    <source>
        <dbReference type="ARBA" id="ARBA00032605"/>
    </source>
</evidence>
<comment type="catalytic activity">
    <reaction evidence="17 19">
        <text>alpha-ribazole + adenosylcob(III)inamide-GDP = adenosylcob(III)alamin + GMP + H(+)</text>
        <dbReference type="Rhea" id="RHEA:16049"/>
        <dbReference type="ChEBI" id="CHEBI:10329"/>
        <dbReference type="ChEBI" id="CHEBI:15378"/>
        <dbReference type="ChEBI" id="CHEBI:18408"/>
        <dbReference type="ChEBI" id="CHEBI:58115"/>
        <dbReference type="ChEBI" id="CHEBI:60487"/>
        <dbReference type="EC" id="2.7.8.26"/>
    </reaction>
</comment>
<dbReference type="Pfam" id="PF02654">
    <property type="entry name" value="CobS"/>
    <property type="match status" value="1"/>
</dbReference>
<feature type="transmembrane region" description="Helical" evidence="19">
    <location>
        <begin position="177"/>
        <end position="203"/>
    </location>
</feature>
<evidence type="ECO:0000256" key="16">
    <source>
        <dbReference type="ARBA" id="ARBA00032853"/>
    </source>
</evidence>
<keyword evidence="13 19" id="KW-0472">Membrane</keyword>
<evidence type="ECO:0000256" key="4">
    <source>
        <dbReference type="ARBA" id="ARBA00010561"/>
    </source>
</evidence>
<evidence type="ECO:0000256" key="10">
    <source>
        <dbReference type="ARBA" id="ARBA00022692"/>
    </source>
</evidence>
<evidence type="ECO:0000256" key="6">
    <source>
        <dbReference type="ARBA" id="ARBA00015850"/>
    </source>
</evidence>
<reference evidence="20 21" key="1">
    <citation type="submission" date="2019-03" db="EMBL/GenBank/DDBJ databases">
        <title>Genomic Encyclopedia of Type Strains, Phase IV (KMG-IV): sequencing the most valuable type-strain genomes for metagenomic binning, comparative biology and taxonomic classification.</title>
        <authorList>
            <person name="Goeker M."/>
        </authorList>
    </citation>
    <scope>NUCLEOTIDE SEQUENCE [LARGE SCALE GENOMIC DNA]</scope>
    <source>
        <strain evidence="20 21">DSM 103923</strain>
    </source>
</reference>
<comment type="cofactor">
    <cofactor evidence="1 19">
        <name>Mg(2+)</name>
        <dbReference type="ChEBI" id="CHEBI:18420"/>
    </cofactor>
</comment>
<comment type="subcellular location">
    <subcellularLocation>
        <location evidence="2 19">Cell membrane</location>
        <topology evidence="2 19">Multi-pass membrane protein</topology>
    </subcellularLocation>
</comment>
<dbReference type="GO" id="GO:0008818">
    <property type="term" value="F:cobalamin 5'-phosphate synthase activity"/>
    <property type="evidence" value="ECO:0007669"/>
    <property type="project" value="UniProtKB-UniRule"/>
</dbReference>
<feature type="transmembrane region" description="Helical" evidence="19">
    <location>
        <begin position="106"/>
        <end position="129"/>
    </location>
</feature>
<evidence type="ECO:0000256" key="5">
    <source>
        <dbReference type="ARBA" id="ARBA00013200"/>
    </source>
</evidence>
<dbReference type="HAMAP" id="MF_00719">
    <property type="entry name" value="CobS"/>
    <property type="match status" value="1"/>
</dbReference>
<gene>
    <name evidence="19" type="primary">cobS</name>
    <name evidence="20" type="ORF">EDC61_101160</name>
</gene>
<accession>A0A4R3JYS9</accession>
<evidence type="ECO:0000256" key="9">
    <source>
        <dbReference type="ARBA" id="ARBA00022679"/>
    </source>
</evidence>
<keyword evidence="11 19" id="KW-0460">Magnesium</keyword>
<evidence type="ECO:0000256" key="8">
    <source>
        <dbReference type="ARBA" id="ARBA00022573"/>
    </source>
</evidence>
<evidence type="ECO:0000256" key="11">
    <source>
        <dbReference type="ARBA" id="ARBA00022842"/>
    </source>
</evidence>
<sequence>MRGFFLALQFLTRLPTPAVRGFQAEDLARSAAWFPAVGLLLGALLALVGFAVQGFDPWLAALLTLIAWVWLTGGLHLDGLADTFDALGAAHRDRERFLQVLSDPHVGSFGVIALVLQLMAKLVLLGLAFSHGISPWALLLIPAWARLGALWWSQSLPPLKPGLGERFTWRAGRGLPLLWLGILFALSLPFAGLWLAPLILVFWRHFLGAKIGGMTGDCLGAGVEVSEGLMLLAVVLGRMLPL</sequence>
<dbReference type="PANTHER" id="PTHR34148">
    <property type="entry name" value="ADENOSYLCOBINAMIDE-GDP RIBAZOLETRANSFERASE"/>
    <property type="match status" value="1"/>
</dbReference>
<keyword evidence="7 19" id="KW-1003">Cell membrane</keyword>
<evidence type="ECO:0000256" key="17">
    <source>
        <dbReference type="ARBA" id="ARBA00048623"/>
    </source>
</evidence>
<evidence type="ECO:0000256" key="3">
    <source>
        <dbReference type="ARBA" id="ARBA00004663"/>
    </source>
</evidence>
<protein>
    <recommendedName>
        <fullName evidence="6 19">Adenosylcobinamide-GDP ribazoletransferase</fullName>
        <ecNumber evidence="5 19">2.7.8.26</ecNumber>
    </recommendedName>
    <alternativeName>
        <fullName evidence="16 19">Cobalamin synthase</fullName>
    </alternativeName>
    <alternativeName>
        <fullName evidence="15 19">Cobalamin-5'-phosphate synthase</fullName>
    </alternativeName>
</protein>
<keyword evidence="10 19" id="KW-0812">Transmembrane</keyword>
<evidence type="ECO:0000256" key="13">
    <source>
        <dbReference type="ARBA" id="ARBA00023136"/>
    </source>
</evidence>
<keyword evidence="9 19" id="KW-0808">Transferase</keyword>
<dbReference type="GO" id="GO:0009236">
    <property type="term" value="P:cobalamin biosynthetic process"/>
    <property type="evidence" value="ECO:0007669"/>
    <property type="project" value="UniProtKB-UniRule"/>
</dbReference>
<dbReference type="NCBIfam" id="TIGR00317">
    <property type="entry name" value="cobS"/>
    <property type="match status" value="1"/>
</dbReference>